<gene>
    <name evidence="1" type="ORF">FJZ47_17500</name>
</gene>
<protein>
    <recommendedName>
        <fullName evidence="3">Prepilin-type N-terminal cleavage/methylation domain-containing protein</fullName>
    </recommendedName>
</protein>
<dbReference type="AlphaFoldDB" id="A0A937W4H3"/>
<comment type="caution">
    <text evidence="1">The sequence shown here is derived from an EMBL/GenBank/DDBJ whole genome shotgun (WGS) entry which is preliminary data.</text>
</comment>
<proteinExistence type="predicted"/>
<organism evidence="1 2">
    <name type="scientific">Tectimicrobiota bacterium</name>
    <dbReference type="NCBI Taxonomy" id="2528274"/>
    <lineage>
        <taxon>Bacteria</taxon>
        <taxon>Pseudomonadati</taxon>
        <taxon>Nitrospinota/Tectimicrobiota group</taxon>
        <taxon>Candidatus Tectimicrobiota</taxon>
    </lineage>
</organism>
<accession>A0A937W4H3</accession>
<dbReference type="EMBL" id="VGLS01000618">
    <property type="protein sequence ID" value="MBM3225575.1"/>
    <property type="molecule type" value="Genomic_DNA"/>
</dbReference>
<reference evidence="1" key="1">
    <citation type="submission" date="2019-03" db="EMBL/GenBank/DDBJ databases">
        <title>Lake Tanganyika Metagenome-Assembled Genomes (MAGs).</title>
        <authorList>
            <person name="Tran P."/>
        </authorList>
    </citation>
    <scope>NUCLEOTIDE SEQUENCE</scope>
    <source>
        <strain evidence="1">K_DeepCast_65m_m2_066</strain>
    </source>
</reference>
<sequence length="126" mass="13815">MQSKRGFKVVEVLAVFSVALLELGRMQIAASQASSAAGRLSRATALAQGKIEELLALPYNSALLRDETHVGQTTSYVEPLPPLGYNVTWEVDTNTPVMGTKTVNLRVTWNNRGKPKSFQSAFYKTQ</sequence>
<evidence type="ECO:0000313" key="1">
    <source>
        <dbReference type="EMBL" id="MBM3225575.1"/>
    </source>
</evidence>
<evidence type="ECO:0000313" key="2">
    <source>
        <dbReference type="Proteomes" id="UP000712673"/>
    </source>
</evidence>
<dbReference type="Proteomes" id="UP000712673">
    <property type="component" value="Unassembled WGS sequence"/>
</dbReference>
<evidence type="ECO:0008006" key="3">
    <source>
        <dbReference type="Google" id="ProtNLM"/>
    </source>
</evidence>
<name>A0A937W4H3_UNCTE</name>